<name>A0A384JWB5_BOTFB</name>
<evidence type="ECO:0000313" key="2">
    <source>
        <dbReference type="EMBL" id="ATZ54644.1"/>
    </source>
</evidence>
<accession>A0A384JWB5</accession>
<evidence type="ECO:0000313" key="3">
    <source>
        <dbReference type="Proteomes" id="UP000001798"/>
    </source>
</evidence>
<reference evidence="2 3" key="1">
    <citation type="journal article" date="2011" name="PLoS Genet.">
        <title>Genomic analysis of the necrotrophic fungal pathogens Sclerotinia sclerotiorum and Botrytis cinerea.</title>
        <authorList>
            <person name="Amselem J."/>
            <person name="Cuomo C.A."/>
            <person name="van Kan J.A."/>
            <person name="Viaud M."/>
            <person name="Benito E.P."/>
            <person name="Couloux A."/>
            <person name="Coutinho P.M."/>
            <person name="de Vries R.P."/>
            <person name="Dyer P.S."/>
            <person name="Fillinger S."/>
            <person name="Fournier E."/>
            <person name="Gout L."/>
            <person name="Hahn M."/>
            <person name="Kohn L."/>
            <person name="Lapalu N."/>
            <person name="Plummer K.M."/>
            <person name="Pradier J.M."/>
            <person name="Quevillon E."/>
            <person name="Sharon A."/>
            <person name="Simon A."/>
            <person name="ten Have A."/>
            <person name="Tudzynski B."/>
            <person name="Tudzynski P."/>
            <person name="Wincker P."/>
            <person name="Andrew M."/>
            <person name="Anthouard V."/>
            <person name="Beever R.E."/>
            <person name="Beffa R."/>
            <person name="Benoit I."/>
            <person name="Bouzid O."/>
            <person name="Brault B."/>
            <person name="Chen Z."/>
            <person name="Choquer M."/>
            <person name="Collemare J."/>
            <person name="Cotton P."/>
            <person name="Danchin E.G."/>
            <person name="Da Silva C."/>
            <person name="Gautier A."/>
            <person name="Giraud C."/>
            <person name="Giraud T."/>
            <person name="Gonzalez C."/>
            <person name="Grossetete S."/>
            <person name="Guldener U."/>
            <person name="Henrissat B."/>
            <person name="Howlett B.J."/>
            <person name="Kodira C."/>
            <person name="Kretschmer M."/>
            <person name="Lappartient A."/>
            <person name="Leroch M."/>
            <person name="Levis C."/>
            <person name="Mauceli E."/>
            <person name="Neuveglise C."/>
            <person name="Oeser B."/>
            <person name="Pearson M."/>
            <person name="Poulain J."/>
            <person name="Poussereau N."/>
            <person name="Quesneville H."/>
            <person name="Rascle C."/>
            <person name="Schumacher J."/>
            <person name="Segurens B."/>
            <person name="Sexton A."/>
            <person name="Silva E."/>
            <person name="Sirven C."/>
            <person name="Soanes D.M."/>
            <person name="Talbot N.J."/>
            <person name="Templeton M."/>
            <person name="Yandava C."/>
            <person name="Yarden O."/>
            <person name="Zeng Q."/>
            <person name="Rollins J.A."/>
            <person name="Lebrun M.H."/>
            <person name="Dickman M."/>
        </authorList>
    </citation>
    <scope>NUCLEOTIDE SEQUENCE [LARGE SCALE GENOMIC DNA]</scope>
    <source>
        <strain evidence="2 3">B05.10</strain>
    </source>
</reference>
<gene>
    <name evidence="2" type="ORF">BCIN_10g06260</name>
</gene>
<dbReference type="EMBL" id="CP009814">
    <property type="protein sequence ID" value="ATZ54644.1"/>
    <property type="molecule type" value="Genomic_DNA"/>
</dbReference>
<reference evidence="2 3" key="2">
    <citation type="journal article" date="2012" name="Eukaryot. Cell">
        <title>Genome update of Botrytis cinerea strains B05.10 and T4.</title>
        <authorList>
            <person name="Staats M."/>
            <person name="van Kan J.A."/>
        </authorList>
    </citation>
    <scope>NUCLEOTIDE SEQUENCE [LARGE SCALE GENOMIC DNA]</scope>
    <source>
        <strain evidence="2 3">B05.10</strain>
    </source>
</reference>
<dbReference type="RefSeq" id="XP_024551544.1">
    <property type="nucleotide sequence ID" value="XM_024695750.1"/>
</dbReference>
<protein>
    <submittedName>
        <fullName evidence="2">Uncharacterized protein</fullName>
    </submittedName>
</protein>
<dbReference type="Proteomes" id="UP000001798">
    <property type="component" value="Chromosome 10"/>
</dbReference>
<proteinExistence type="predicted"/>
<feature type="region of interest" description="Disordered" evidence="1">
    <location>
        <begin position="452"/>
        <end position="471"/>
    </location>
</feature>
<dbReference type="GeneID" id="5428006"/>
<dbReference type="AlphaFoldDB" id="A0A384JWB5"/>
<dbReference type="OrthoDB" id="3558041at2759"/>
<dbReference type="KEGG" id="bfu:BCIN_10g06260"/>
<sequence length="471" mass="52193">MTPKATKEEDANRAIWNPTPGTIHIGDAINRLKDGQYAKEIVSDYVLGIFFLAESIGIIKKWEGSLLQWPFTKNMKLRKVLPHVGEPFNGPDGKPIYHAGRLLCGHSGFRIEEAILNQWARSEFNLKSMKKSGAHQSWLKHHLYADREKDDLQYRRTNVNNSKKSCDDFVNSALTRIRAPDVTNQLDGDGAIYPKAISVKDAKKIDVGGNELRGFEGVNDAGEGGEVYRGIDAILGGDWLDGMGYEGNFFHSDLLQGNLLQEGENSRWKGKGSASCAISESQHLSNSGLRVADLSGRDFRDLTPDFNLSPAWNQLSNAELSEILMSAAPDLNQQRPFDQHSVNQQQPSDQLQLFDQLQSSDQLQPPIIDSISDLTPFGLFNNFEPNPNPSNATLGFDSAPLSHNNALQPINESNVSIDWGETESISQYIGSGGFNFEFLDSEGAIDEVHKEWNCSNDEERADGAPNESRGE</sequence>
<reference evidence="2 3" key="3">
    <citation type="journal article" date="2017" name="Mol. Plant Pathol.">
        <title>A gapless genome sequence of the fungus Botrytis cinerea.</title>
        <authorList>
            <person name="Van Kan J.A."/>
            <person name="Stassen J.H."/>
            <person name="Mosbach A."/>
            <person name="Van Der Lee T.A."/>
            <person name="Faino L."/>
            <person name="Farmer A.D."/>
            <person name="Papasotiriou D.G."/>
            <person name="Zhou S."/>
            <person name="Seidl M.F."/>
            <person name="Cottam E."/>
            <person name="Edel D."/>
            <person name="Hahn M."/>
            <person name="Schwartz D.C."/>
            <person name="Dietrich R.A."/>
            <person name="Widdison S."/>
            <person name="Scalliet G."/>
        </authorList>
    </citation>
    <scope>NUCLEOTIDE SEQUENCE [LARGE SCALE GENOMIC DNA]</scope>
    <source>
        <strain evidence="2 3">B05.10</strain>
    </source>
</reference>
<evidence type="ECO:0000256" key="1">
    <source>
        <dbReference type="SAM" id="MobiDB-lite"/>
    </source>
</evidence>
<dbReference type="VEuPathDB" id="FungiDB:Bcin10g06260"/>
<organism evidence="2 3">
    <name type="scientific">Botryotinia fuckeliana (strain B05.10)</name>
    <name type="common">Noble rot fungus</name>
    <name type="synonym">Botrytis cinerea</name>
    <dbReference type="NCBI Taxonomy" id="332648"/>
    <lineage>
        <taxon>Eukaryota</taxon>
        <taxon>Fungi</taxon>
        <taxon>Dikarya</taxon>
        <taxon>Ascomycota</taxon>
        <taxon>Pezizomycotina</taxon>
        <taxon>Leotiomycetes</taxon>
        <taxon>Helotiales</taxon>
        <taxon>Sclerotiniaceae</taxon>
        <taxon>Botrytis</taxon>
    </lineage>
</organism>
<keyword evidence="3" id="KW-1185">Reference proteome</keyword>